<dbReference type="InterPro" id="IPR029058">
    <property type="entry name" value="AB_hydrolase_fold"/>
</dbReference>
<evidence type="ECO:0000313" key="3">
    <source>
        <dbReference type="Proteomes" id="UP000248863"/>
    </source>
</evidence>
<gene>
    <name evidence="2" type="ORF">CH338_02735</name>
</gene>
<keyword evidence="3" id="KW-1185">Reference proteome</keyword>
<comment type="caution">
    <text evidence="2">The sequence shown here is derived from an EMBL/GenBank/DDBJ whole genome shotgun (WGS) entry which is preliminary data.</text>
</comment>
<proteinExistence type="predicted"/>
<dbReference type="GO" id="GO:0016020">
    <property type="term" value="C:membrane"/>
    <property type="evidence" value="ECO:0007669"/>
    <property type="project" value="TreeGrafter"/>
</dbReference>
<reference evidence="2 3" key="1">
    <citation type="submission" date="2017-07" db="EMBL/GenBank/DDBJ databases">
        <title>Draft Genome Sequences of Select Purple Nonsulfur Bacteria.</title>
        <authorList>
            <person name="Lasarre B."/>
            <person name="Mckinlay J.B."/>
        </authorList>
    </citation>
    <scope>NUCLEOTIDE SEQUENCE [LARGE SCALE GENOMIC DNA]</scope>
    <source>
        <strain evidence="2 3">DSM 11907</strain>
    </source>
</reference>
<accession>A0A327KRK2</accession>
<dbReference type="PANTHER" id="PTHR43798:SF33">
    <property type="entry name" value="HYDROLASE, PUTATIVE (AFU_ORTHOLOGUE AFUA_2G14860)-RELATED"/>
    <property type="match status" value="1"/>
</dbReference>
<organism evidence="2 3">
    <name type="scientific">Rhodoplanes elegans</name>
    <dbReference type="NCBI Taxonomy" id="29408"/>
    <lineage>
        <taxon>Bacteria</taxon>
        <taxon>Pseudomonadati</taxon>
        <taxon>Pseudomonadota</taxon>
        <taxon>Alphaproteobacteria</taxon>
        <taxon>Hyphomicrobiales</taxon>
        <taxon>Nitrobacteraceae</taxon>
        <taxon>Rhodoplanes</taxon>
    </lineage>
</organism>
<dbReference type="Proteomes" id="UP000248863">
    <property type="component" value="Unassembled WGS sequence"/>
</dbReference>
<feature type="domain" description="AB hydrolase-1" evidence="1">
    <location>
        <begin position="69"/>
        <end position="309"/>
    </location>
</feature>
<dbReference type="Gene3D" id="3.40.50.1820">
    <property type="entry name" value="alpha/beta hydrolase"/>
    <property type="match status" value="1"/>
</dbReference>
<dbReference type="InterPro" id="IPR000639">
    <property type="entry name" value="Epox_hydrolase-like"/>
</dbReference>
<dbReference type="PRINTS" id="PR00412">
    <property type="entry name" value="EPOXHYDRLASE"/>
</dbReference>
<protein>
    <submittedName>
        <fullName evidence="2">Alpha/beta hydrolase</fullName>
    </submittedName>
</protein>
<dbReference type="RefSeq" id="WP_111355507.1">
    <property type="nucleotide sequence ID" value="NZ_NHSK01000061.1"/>
</dbReference>
<dbReference type="GO" id="GO:0016787">
    <property type="term" value="F:hydrolase activity"/>
    <property type="evidence" value="ECO:0007669"/>
    <property type="project" value="UniProtKB-KW"/>
</dbReference>
<name>A0A327KRK2_9BRAD</name>
<dbReference type="InterPro" id="IPR050266">
    <property type="entry name" value="AB_hydrolase_sf"/>
</dbReference>
<dbReference type="OrthoDB" id="9815441at2"/>
<dbReference type="InterPro" id="IPR000073">
    <property type="entry name" value="AB_hydrolase_1"/>
</dbReference>
<dbReference type="EMBL" id="NPEU01000015">
    <property type="protein sequence ID" value="RAI41529.1"/>
    <property type="molecule type" value="Genomic_DNA"/>
</dbReference>
<evidence type="ECO:0000259" key="1">
    <source>
        <dbReference type="Pfam" id="PF00561"/>
    </source>
</evidence>
<sequence>MLVVGSLLLFAVVVLAASALLTWRLGRTIEKENPPVGRLIDTGPARIHLVDLKPEAPAPTDVPSAGAPPAVLLLHGANVQHTDMRVALGDRLARRLRVLLPDRPGQGWSGEGGPEVSDPGHQVALIRTAVETVGAGPLIVVGHSLGGLIALRYALDEPGAVKGLVLINPTTHPRPGGLPWFQRVAEVLFVGPLIWTVLLPATLPMMDRLVTRLFRPEPPRRDYAARTALALALTPRRFRNSMTEYSDLRDHLVAVAPRYPDVTVPTVVVVAEADPIVPAALHGEVLAKVLPHGRLVRIPAAGHMAHHRHAEVIAAEIERLAGLPPA</sequence>
<evidence type="ECO:0000313" key="2">
    <source>
        <dbReference type="EMBL" id="RAI41529.1"/>
    </source>
</evidence>
<dbReference type="SUPFAM" id="SSF53474">
    <property type="entry name" value="alpha/beta-Hydrolases"/>
    <property type="match status" value="1"/>
</dbReference>
<dbReference type="PRINTS" id="PR00111">
    <property type="entry name" value="ABHYDROLASE"/>
</dbReference>
<keyword evidence="2" id="KW-0378">Hydrolase</keyword>
<dbReference type="PANTHER" id="PTHR43798">
    <property type="entry name" value="MONOACYLGLYCEROL LIPASE"/>
    <property type="match status" value="1"/>
</dbReference>
<dbReference type="AlphaFoldDB" id="A0A327KRK2"/>
<dbReference type="Pfam" id="PF00561">
    <property type="entry name" value="Abhydrolase_1"/>
    <property type="match status" value="1"/>
</dbReference>